<dbReference type="AlphaFoldDB" id="A0A9P8ALW6"/>
<comment type="caution">
    <text evidence="1">The sequence shown here is derived from an EMBL/GenBank/DDBJ whole genome shotgun (WGS) entry which is preliminary data.</text>
</comment>
<name>A0A9P8ALW6_9AGAR</name>
<protein>
    <submittedName>
        <fullName evidence="1">Uncharacterized protein</fullName>
    </submittedName>
</protein>
<evidence type="ECO:0000313" key="2">
    <source>
        <dbReference type="Proteomes" id="UP000812287"/>
    </source>
</evidence>
<keyword evidence="2" id="KW-1185">Reference proteome</keyword>
<reference evidence="1" key="1">
    <citation type="submission" date="2020-11" db="EMBL/GenBank/DDBJ databases">
        <title>Adaptations for nitrogen fixation in a non-lichenized fungal sporocarp promotes dispersal by wood-feeding termites.</title>
        <authorList>
            <consortium name="DOE Joint Genome Institute"/>
            <person name="Koch R.A."/>
            <person name="Yoon G."/>
            <person name="Arayal U."/>
            <person name="Lail K."/>
            <person name="Amirebrahimi M."/>
            <person name="Labutti K."/>
            <person name="Lipzen A."/>
            <person name="Riley R."/>
            <person name="Barry K."/>
            <person name="Henrissat B."/>
            <person name="Grigoriev I.V."/>
            <person name="Herr J.R."/>
            <person name="Aime M.C."/>
        </authorList>
    </citation>
    <scope>NUCLEOTIDE SEQUENCE</scope>
    <source>
        <strain evidence="1">MCA 3950</strain>
    </source>
</reference>
<dbReference type="GeneID" id="66100270"/>
<dbReference type="OrthoDB" id="2787007at2759"/>
<dbReference type="RefSeq" id="XP_043033740.1">
    <property type="nucleotide sequence ID" value="XM_043177983.1"/>
</dbReference>
<evidence type="ECO:0000313" key="1">
    <source>
        <dbReference type="EMBL" id="KAG7440240.1"/>
    </source>
</evidence>
<sequence length="229" mass="25413">MFRVTVRIFQSLRTDMFTVSSPGKIAKEASPVVTMGSTDDKDVRMMNNLTDDLVQKTARDKKWVAHDPSLSTILAPLLNLTSLGIYTLCWRNPSRIHQCILSFEHTITPQITSPYLDYVHFGTLPGLLGILVMLRGLKRLPFGVIMAPPYLAVLLRQMMVRGARHGEKRKSSRAADGESVGNGVWKVEEAEGEEVLQGTDEAGQVAGKSVERVAGGVGVRRMEHRRSRI</sequence>
<dbReference type="EMBL" id="MU250574">
    <property type="protein sequence ID" value="KAG7440240.1"/>
    <property type="molecule type" value="Genomic_DNA"/>
</dbReference>
<gene>
    <name evidence="1" type="ORF">BT62DRAFT_1012892</name>
</gene>
<proteinExistence type="predicted"/>
<dbReference type="Proteomes" id="UP000812287">
    <property type="component" value="Unassembled WGS sequence"/>
</dbReference>
<accession>A0A9P8ALW6</accession>
<organism evidence="1 2">
    <name type="scientific">Guyanagaster necrorhizus</name>
    <dbReference type="NCBI Taxonomy" id="856835"/>
    <lineage>
        <taxon>Eukaryota</taxon>
        <taxon>Fungi</taxon>
        <taxon>Dikarya</taxon>
        <taxon>Basidiomycota</taxon>
        <taxon>Agaricomycotina</taxon>
        <taxon>Agaricomycetes</taxon>
        <taxon>Agaricomycetidae</taxon>
        <taxon>Agaricales</taxon>
        <taxon>Marasmiineae</taxon>
        <taxon>Physalacriaceae</taxon>
        <taxon>Guyanagaster</taxon>
    </lineage>
</organism>